<dbReference type="OrthoDB" id="786532at2"/>
<evidence type="ECO:0000313" key="1">
    <source>
        <dbReference type="EMBL" id="TWS19953.1"/>
    </source>
</evidence>
<dbReference type="GO" id="GO:0016491">
    <property type="term" value="F:oxidoreductase activity"/>
    <property type="evidence" value="ECO:0007669"/>
    <property type="project" value="InterPro"/>
</dbReference>
<gene>
    <name evidence="1" type="ORF">FK529_07340</name>
</gene>
<keyword evidence="2" id="KW-1185">Reference proteome</keyword>
<dbReference type="EMBL" id="VIGW01000003">
    <property type="protein sequence ID" value="TWS19953.1"/>
    <property type="molecule type" value="Genomic_DNA"/>
</dbReference>
<comment type="caution">
    <text evidence="1">The sequence shown here is derived from an EMBL/GenBank/DDBJ whole genome shotgun (WGS) entry which is preliminary data.</text>
</comment>
<dbReference type="AlphaFoldDB" id="A0A5C5RC35"/>
<dbReference type="SUPFAM" id="SSF47240">
    <property type="entry name" value="Ferritin-like"/>
    <property type="match status" value="1"/>
</dbReference>
<evidence type="ECO:0000313" key="2">
    <source>
        <dbReference type="Proteomes" id="UP000317291"/>
    </source>
</evidence>
<reference evidence="1 2" key="1">
    <citation type="submission" date="2019-06" db="EMBL/GenBank/DDBJ databases">
        <title>Tsukamurella conjunctivitidis sp. nov., Tsukamurella assacharolytica sp. nov. and Tsukamurella sputae sp. nov. isolated from patients with conjunctivitis, bacteraemia (lymphoma) and respiratory infection (sputum) in Hong Kong.</title>
        <authorList>
            <person name="Teng J.L.L."/>
            <person name="Lee H.H."/>
            <person name="Fong J.Y.H."/>
            <person name="Fok K.M.N."/>
            <person name="Lau S.K.P."/>
            <person name="Woo P.C.Y."/>
        </authorList>
    </citation>
    <scope>NUCLEOTIDE SEQUENCE [LARGE SCALE GENOMIC DNA]</scope>
    <source>
        <strain evidence="1 2">HKU71</strain>
    </source>
</reference>
<dbReference type="RefSeq" id="WP_146560331.1">
    <property type="nucleotide sequence ID" value="NZ_VIGW01000003.1"/>
</dbReference>
<organism evidence="1 2">
    <name type="scientific">Tsukamurella asaccharolytica</name>
    <dbReference type="NCBI Taxonomy" id="2592067"/>
    <lineage>
        <taxon>Bacteria</taxon>
        <taxon>Bacillati</taxon>
        <taxon>Actinomycetota</taxon>
        <taxon>Actinomycetes</taxon>
        <taxon>Mycobacteriales</taxon>
        <taxon>Tsukamurellaceae</taxon>
        <taxon>Tsukamurella</taxon>
    </lineage>
</organism>
<dbReference type="InterPro" id="IPR009078">
    <property type="entry name" value="Ferritin-like_SF"/>
</dbReference>
<dbReference type="Pfam" id="PF11583">
    <property type="entry name" value="AurF"/>
    <property type="match status" value="1"/>
</dbReference>
<protein>
    <submittedName>
        <fullName evidence="1">Diiron oxygenase</fullName>
    </submittedName>
</protein>
<dbReference type="Gene3D" id="1.10.620.20">
    <property type="entry name" value="Ribonucleotide Reductase, subunit A"/>
    <property type="match status" value="1"/>
</dbReference>
<name>A0A5C5RC35_9ACTN</name>
<dbReference type="Proteomes" id="UP000317291">
    <property type="component" value="Unassembled WGS sequence"/>
</dbReference>
<accession>A0A5C5RC35</accession>
<dbReference type="InterPro" id="IPR012348">
    <property type="entry name" value="RNR-like"/>
</dbReference>
<proteinExistence type="predicted"/>
<dbReference type="InterPro" id="IPR025859">
    <property type="entry name" value="AurF/CmlI"/>
</dbReference>
<sequence>MTDTTLPERTRGSDIDRSRDSVADRLLGGSVKRSYAPVVDIDWDAPIDPDKYFLPPHMCTLYGTDIWNGMTREEQIALSRLEMVNLLSMGIWFENLLNRLLLRDLLDKDPTSRDAFYSLTEMGDECRHMVMFGKVIDRIGERPFRLRGWQLGVVKYVLAPVIRGQAVWIAALVGEEIFDAQQRQIKDDPDLQPIVARLMQIHVTEEARHIGYARDGARRGVADRSRMQTLIVGNMHAGAAFGFRMLFANPRMYARAGLDPKAAYRAAITNPHHIKSKQDGFRDLGRFLDSVGLMGSFARWSWKKAGFLA</sequence>